<evidence type="ECO:0000256" key="2">
    <source>
        <dbReference type="ARBA" id="ARBA00022448"/>
    </source>
</evidence>
<dbReference type="Gene3D" id="1.20.1510.10">
    <property type="entry name" value="Cation efflux protein transmembrane domain"/>
    <property type="match status" value="1"/>
</dbReference>
<reference evidence="8 9" key="1">
    <citation type="submission" date="2023-03" db="EMBL/GenBank/DDBJ databases">
        <title>Genome sequence of Microbacterium sp. KACC 23027.</title>
        <authorList>
            <person name="Kim S."/>
            <person name="Heo J."/>
            <person name="Kwon S.-W."/>
        </authorList>
    </citation>
    <scope>NUCLEOTIDE SEQUENCE [LARGE SCALE GENOMIC DNA]</scope>
    <source>
        <strain evidence="8 9">KACC 23027</strain>
    </source>
</reference>
<feature type="domain" description="Cation efflux protein transmembrane" evidence="7">
    <location>
        <begin position="18"/>
        <end position="215"/>
    </location>
</feature>
<keyword evidence="9" id="KW-1185">Reference proteome</keyword>
<evidence type="ECO:0000313" key="8">
    <source>
        <dbReference type="EMBL" id="WEG09126.1"/>
    </source>
</evidence>
<organism evidence="8 9">
    <name type="scientific">Microbacterium horticulturae</name>
    <dbReference type="NCBI Taxonomy" id="3028316"/>
    <lineage>
        <taxon>Bacteria</taxon>
        <taxon>Bacillati</taxon>
        <taxon>Actinomycetota</taxon>
        <taxon>Actinomycetes</taxon>
        <taxon>Micrococcales</taxon>
        <taxon>Microbacteriaceae</taxon>
        <taxon>Microbacterium</taxon>
    </lineage>
</organism>
<dbReference type="RefSeq" id="WP_275278450.1">
    <property type="nucleotide sequence ID" value="NZ_CP119108.1"/>
</dbReference>
<dbReference type="PANTHER" id="PTHR43840:SF15">
    <property type="entry name" value="MITOCHONDRIAL METAL TRANSPORTER 1-RELATED"/>
    <property type="match status" value="1"/>
</dbReference>
<dbReference type="InterPro" id="IPR058533">
    <property type="entry name" value="Cation_efflux_TM"/>
</dbReference>
<feature type="transmembrane region" description="Helical" evidence="6">
    <location>
        <begin position="48"/>
        <end position="68"/>
    </location>
</feature>
<evidence type="ECO:0000313" key="9">
    <source>
        <dbReference type="Proteomes" id="UP001214553"/>
    </source>
</evidence>
<evidence type="ECO:0000256" key="5">
    <source>
        <dbReference type="ARBA" id="ARBA00023136"/>
    </source>
</evidence>
<accession>A0ABY8BY58</accession>
<gene>
    <name evidence="8" type="ORF">PU630_00765</name>
</gene>
<name>A0ABY8BY58_9MICO</name>
<feature type="transmembrane region" description="Helical" evidence="6">
    <location>
        <begin position="16"/>
        <end position="36"/>
    </location>
</feature>
<dbReference type="InterPro" id="IPR027469">
    <property type="entry name" value="Cation_efflux_TMD_sf"/>
</dbReference>
<evidence type="ECO:0000256" key="6">
    <source>
        <dbReference type="SAM" id="Phobius"/>
    </source>
</evidence>
<keyword evidence="4 6" id="KW-1133">Transmembrane helix</keyword>
<sequence length="305" mass="32689">MGESGAATSRQRERRALRLSIIVSCVFAVVAVVWGLATGSQVMLLDAIFTPVSLLSTWAAMLVSRIAAEAPTRRFPFGRDALIPLFVLAQALVMFAGLLYAMVEAVRVIIEGGSDVSGLSLTLYGVFGTIVCTGAWWMLRRMAHGQSLIIAEAAGWLSSIGSSVVIVIGGIAVMVLEAAGWRSVTPYADSVLVLISGLALAVVPLSLARRGVRELQTPRPDADVVARVSAVVDAVRRREGLPEPRQRLGRMGNALMVELAFVLPEGVGDIDGEDRLRRGVTEGLGDLPMQLWLLVEFTRDARLVD</sequence>
<keyword evidence="2" id="KW-0813">Transport</keyword>
<dbReference type="EMBL" id="CP119108">
    <property type="protein sequence ID" value="WEG09126.1"/>
    <property type="molecule type" value="Genomic_DNA"/>
</dbReference>
<evidence type="ECO:0000256" key="4">
    <source>
        <dbReference type="ARBA" id="ARBA00022989"/>
    </source>
</evidence>
<keyword evidence="3 6" id="KW-0812">Transmembrane</keyword>
<evidence type="ECO:0000256" key="3">
    <source>
        <dbReference type="ARBA" id="ARBA00022692"/>
    </source>
</evidence>
<dbReference type="Pfam" id="PF01545">
    <property type="entry name" value="Cation_efflux"/>
    <property type="match status" value="1"/>
</dbReference>
<evidence type="ECO:0000259" key="7">
    <source>
        <dbReference type="Pfam" id="PF01545"/>
    </source>
</evidence>
<dbReference type="Proteomes" id="UP001214553">
    <property type="component" value="Chromosome"/>
</dbReference>
<protein>
    <submittedName>
        <fullName evidence="8">Cation transporter</fullName>
    </submittedName>
</protein>
<proteinExistence type="predicted"/>
<feature type="transmembrane region" description="Helical" evidence="6">
    <location>
        <begin position="187"/>
        <end position="208"/>
    </location>
</feature>
<keyword evidence="5 6" id="KW-0472">Membrane</keyword>
<comment type="subcellular location">
    <subcellularLocation>
        <location evidence="1">Membrane</location>
        <topology evidence="1">Multi-pass membrane protein</topology>
    </subcellularLocation>
</comment>
<dbReference type="InterPro" id="IPR050291">
    <property type="entry name" value="CDF_Transporter"/>
</dbReference>
<dbReference type="SUPFAM" id="SSF161111">
    <property type="entry name" value="Cation efflux protein transmembrane domain-like"/>
    <property type="match status" value="1"/>
</dbReference>
<feature type="transmembrane region" description="Helical" evidence="6">
    <location>
        <begin position="121"/>
        <end position="139"/>
    </location>
</feature>
<feature type="transmembrane region" description="Helical" evidence="6">
    <location>
        <begin position="160"/>
        <end position="181"/>
    </location>
</feature>
<dbReference type="PANTHER" id="PTHR43840">
    <property type="entry name" value="MITOCHONDRIAL METAL TRANSPORTER 1-RELATED"/>
    <property type="match status" value="1"/>
</dbReference>
<evidence type="ECO:0000256" key="1">
    <source>
        <dbReference type="ARBA" id="ARBA00004141"/>
    </source>
</evidence>
<feature type="transmembrane region" description="Helical" evidence="6">
    <location>
        <begin position="80"/>
        <end position="101"/>
    </location>
</feature>